<accession>A0ACC2FSZ3</accession>
<keyword evidence="2" id="KW-1185">Reference proteome</keyword>
<reference evidence="1" key="1">
    <citation type="submission" date="2021-05" db="EMBL/GenBank/DDBJ databases">
        <authorList>
            <person name="Pan Q."/>
            <person name="Jouanno E."/>
            <person name="Zahm M."/>
            <person name="Klopp C."/>
            <person name="Cabau C."/>
            <person name="Louis A."/>
            <person name="Berthelot C."/>
            <person name="Parey E."/>
            <person name="Roest Crollius H."/>
            <person name="Montfort J."/>
            <person name="Robinson-Rechavi M."/>
            <person name="Bouchez O."/>
            <person name="Lampietro C."/>
            <person name="Lopez Roques C."/>
            <person name="Donnadieu C."/>
            <person name="Postlethwait J."/>
            <person name="Bobe J."/>
            <person name="Dillon D."/>
            <person name="Chandos A."/>
            <person name="von Hippel F."/>
            <person name="Guiguen Y."/>
        </authorList>
    </citation>
    <scope>NUCLEOTIDE SEQUENCE</scope>
    <source>
        <strain evidence="1">YG-Jan2019</strain>
    </source>
</reference>
<evidence type="ECO:0000313" key="1">
    <source>
        <dbReference type="EMBL" id="KAJ7994480.1"/>
    </source>
</evidence>
<gene>
    <name evidence="1" type="ORF">DPEC_G00249690</name>
</gene>
<dbReference type="EMBL" id="CM055749">
    <property type="protein sequence ID" value="KAJ7994480.1"/>
    <property type="molecule type" value="Genomic_DNA"/>
</dbReference>
<protein>
    <submittedName>
        <fullName evidence="1">Uncharacterized protein</fullName>
    </submittedName>
</protein>
<proteinExistence type="predicted"/>
<dbReference type="Proteomes" id="UP001157502">
    <property type="component" value="Chromosome 22"/>
</dbReference>
<organism evidence="1 2">
    <name type="scientific">Dallia pectoralis</name>
    <name type="common">Alaska blackfish</name>
    <dbReference type="NCBI Taxonomy" id="75939"/>
    <lineage>
        <taxon>Eukaryota</taxon>
        <taxon>Metazoa</taxon>
        <taxon>Chordata</taxon>
        <taxon>Craniata</taxon>
        <taxon>Vertebrata</taxon>
        <taxon>Euteleostomi</taxon>
        <taxon>Actinopterygii</taxon>
        <taxon>Neopterygii</taxon>
        <taxon>Teleostei</taxon>
        <taxon>Protacanthopterygii</taxon>
        <taxon>Esociformes</taxon>
        <taxon>Umbridae</taxon>
        <taxon>Dallia</taxon>
    </lineage>
</organism>
<evidence type="ECO:0000313" key="2">
    <source>
        <dbReference type="Proteomes" id="UP001157502"/>
    </source>
</evidence>
<comment type="caution">
    <text evidence="1">The sequence shown here is derived from an EMBL/GenBank/DDBJ whole genome shotgun (WGS) entry which is preliminary data.</text>
</comment>
<name>A0ACC2FSZ3_DALPE</name>
<sequence length="628" mass="69263">MPLISNAQDYSNFSVSSDNSSLDGQFTEIPETKTIKGVYYKRVHRLHIGRDGVWPNVDHTLQASAILVDVAAAIVVGVAAAIDVGVAAAIGVGVAAAIGVGVAAAIDVGVAAAIGVGVAAAIGVGVAAAIDVGVAAAIDVGVAAAIDALINVGGHHYTFPWSTLEEFPLTRLGRLRLCSDLDDISRLCDDYDESRREFFFDRNPAAFRVILNFLAAGKLRLLRELCAVSLHDELDYWGVDHAHMERCCRRRLLTRVEEVAERERKEKEWRQKRLDMQRLPLVAESGYRGLMSRLREVVENPHSGWVGKTFACVSMTMVVVTVISLCISTMPDLREEENQGKCSQKCHLMFVVESVCVAWFSMEFILRFLHARSKLEFIRGPLNIIDAVAILPYYLSLVMVDKEVANENNSPGRGYLDKLGLVLRLMRALRILYVMRLARHSMGLQTLGLTVKRSVREFGLLVLFVTVGIALYSPMVHLAESELAPNAATMPHQSFSSIPVTYWWAIISMTTVGYGDMVPHSIPGQVVALSSILSGILIMSFPATSIFHMFSKSYQELKVEHERLWKEETGAALAADILESRKEREAEGLDFHYERRGSGESSLQSLERDEEGMMGKDDGKDEDIVHTV</sequence>